<feature type="region of interest" description="Disordered" evidence="1">
    <location>
        <begin position="915"/>
        <end position="943"/>
    </location>
</feature>
<name>A0A507CKR2_9FUNG</name>
<comment type="caution">
    <text evidence="3">The sequence shown here is derived from an EMBL/GenBank/DDBJ whole genome shotgun (WGS) entry which is preliminary data.</text>
</comment>
<feature type="compositionally biased region" description="Low complexity" evidence="1">
    <location>
        <begin position="922"/>
        <end position="935"/>
    </location>
</feature>
<accession>A0A507CKR2</accession>
<evidence type="ECO:0000313" key="4">
    <source>
        <dbReference type="EMBL" id="TPX52246.1"/>
    </source>
</evidence>
<dbReference type="VEuPathDB" id="FungiDB:SeMB42_g01553"/>
<feature type="chain" id="PRO_5036130978" evidence="2">
    <location>
        <begin position="19"/>
        <end position="943"/>
    </location>
</feature>
<evidence type="ECO:0000313" key="5">
    <source>
        <dbReference type="Proteomes" id="UP000317494"/>
    </source>
</evidence>
<keyword evidence="2" id="KW-0732">Signal</keyword>
<gene>
    <name evidence="3" type="ORF">SeLEV6574_g07539</name>
    <name evidence="4" type="ORF">SeMB42_g01553</name>
</gene>
<dbReference type="EMBL" id="QEAM01000549">
    <property type="protein sequence ID" value="TPX38894.1"/>
    <property type="molecule type" value="Genomic_DNA"/>
</dbReference>
<evidence type="ECO:0000256" key="1">
    <source>
        <dbReference type="SAM" id="MobiDB-lite"/>
    </source>
</evidence>
<feature type="compositionally biased region" description="Low complexity" evidence="1">
    <location>
        <begin position="824"/>
        <end position="836"/>
    </location>
</feature>
<reference evidence="5 6" key="1">
    <citation type="journal article" date="2019" name="Sci. Rep.">
        <title>Comparative genomics of chytrid fungi reveal insights into the obligate biotrophic and pathogenic lifestyle of Synchytrium endobioticum.</title>
        <authorList>
            <person name="van de Vossenberg B.T.L.H."/>
            <person name="Warris S."/>
            <person name="Nguyen H.D.T."/>
            <person name="van Gent-Pelzer M.P.E."/>
            <person name="Joly D.L."/>
            <person name="van de Geest H.C."/>
            <person name="Bonants P.J.M."/>
            <person name="Smith D.S."/>
            <person name="Levesque C.A."/>
            <person name="van der Lee T.A.J."/>
        </authorList>
    </citation>
    <scope>NUCLEOTIDE SEQUENCE [LARGE SCALE GENOMIC DNA]</scope>
    <source>
        <strain evidence="3 6">LEV6574</strain>
        <strain evidence="4 5">MB42</strain>
    </source>
</reference>
<organism evidence="3 6">
    <name type="scientific">Synchytrium endobioticum</name>
    <dbReference type="NCBI Taxonomy" id="286115"/>
    <lineage>
        <taxon>Eukaryota</taxon>
        <taxon>Fungi</taxon>
        <taxon>Fungi incertae sedis</taxon>
        <taxon>Chytridiomycota</taxon>
        <taxon>Chytridiomycota incertae sedis</taxon>
        <taxon>Chytridiomycetes</taxon>
        <taxon>Synchytriales</taxon>
        <taxon>Synchytriaceae</taxon>
        <taxon>Synchytrium</taxon>
    </lineage>
</organism>
<protein>
    <submittedName>
        <fullName evidence="3">Uncharacterized protein</fullName>
    </submittedName>
</protein>
<feature type="region of interest" description="Disordered" evidence="1">
    <location>
        <begin position="771"/>
        <end position="873"/>
    </location>
</feature>
<dbReference type="EMBL" id="QEAN01000041">
    <property type="protein sequence ID" value="TPX52246.1"/>
    <property type="molecule type" value="Genomic_DNA"/>
</dbReference>
<dbReference type="Proteomes" id="UP000317494">
    <property type="component" value="Unassembled WGS sequence"/>
</dbReference>
<feature type="compositionally biased region" description="Low complexity" evidence="1">
    <location>
        <begin position="145"/>
        <end position="154"/>
    </location>
</feature>
<dbReference type="Proteomes" id="UP000320475">
    <property type="component" value="Unassembled WGS sequence"/>
</dbReference>
<keyword evidence="5" id="KW-1185">Reference proteome</keyword>
<feature type="compositionally biased region" description="Polar residues" evidence="1">
    <location>
        <begin position="851"/>
        <end position="862"/>
    </location>
</feature>
<proteinExistence type="predicted"/>
<feature type="region of interest" description="Disordered" evidence="1">
    <location>
        <begin position="133"/>
        <end position="199"/>
    </location>
</feature>
<evidence type="ECO:0000313" key="3">
    <source>
        <dbReference type="EMBL" id="TPX38894.1"/>
    </source>
</evidence>
<evidence type="ECO:0000313" key="6">
    <source>
        <dbReference type="Proteomes" id="UP000320475"/>
    </source>
</evidence>
<feature type="compositionally biased region" description="Polar residues" evidence="1">
    <location>
        <begin position="503"/>
        <end position="527"/>
    </location>
</feature>
<evidence type="ECO:0000256" key="2">
    <source>
        <dbReference type="SAM" id="SignalP"/>
    </source>
</evidence>
<feature type="compositionally biased region" description="Basic and acidic residues" evidence="1">
    <location>
        <begin position="803"/>
        <end position="820"/>
    </location>
</feature>
<dbReference type="AlphaFoldDB" id="A0A507CKR2"/>
<sequence>MKLPRLILALLLLTLALAFVLNALPLDIRNVCPRLGVKLETTPSTTLPERRHHIASSKIKRGVSNVLRYAKVRLGHTKDFAARICNRVTWFAGAAWQKTASASNQTANGFKNFVSKIWTWLKSKFTTLAAPDTPFTHPTHSEPHSAGSDGRCSRAGGGGGGSVDSGNTNIEIVDDGSSSAEYGGEDDGEGNLRTSSMAVEDQSIPTRVIATRPSINVDTSFSGAVIGTLLRWNEFDARILEEAGALLVPHLIQGTGLLHDVMNSEIAQETVLVFARLANENSPNTFFGREQHTDLVTAIQTEYARFVAHVRTLPEFIIRDAAAFIPELVSNIPHIMELVKALRVMRDEDWDNPRRVVNFVGNGVIPFTSSLSTVSVSRVVATAHWHFIEQIVQFNSFAQSEAARRALNFEKLSIGVAEQLNPNLAAIFRIAWDEYRKIRSSPPSADVHAATAGSIASVLDCLHQIPDATLDSVTETVVDQLKHLLVSLETALRSPLAASAYESTPSLSSSRGHQGTELPGTSDTRISSVRPHPPPPPTDAEASITEAVVRFLERLQQMPPGTLQSAAKTVVERLRPLLGAWEALLISPYAEYMATTIADRARGYTNGMSGVKYADWISTAPTQLRELVPRLSVLLDDVPTFVSLLELNIPKIIRLLETLSNHRNNQESGSIWMRMSSGIAVARDILPMATSINNIRHSLGILTRHWVLMRSIPHFIEFAKNDIARHVFDAEHLTVSMIERLTNAEIGDVVRAIWTEVRVLQGYASPLTHQPAMQSSSAMDYAQDGTNDHHHSDPIPEAVMPSEEDRRRTITIPADEHETHIQGSSEEPPLPLSSFPHEVPAEIENEDNFERSSGGSAPSTDHPSAGSGSPPLETYILSLIDDGWRGHSSAAQSDDQSAKGTHDVLNLYESLWSGRSSPAQVIGRTSGTSSGSSISNARALSRD</sequence>
<feature type="region of interest" description="Disordered" evidence="1">
    <location>
        <begin position="503"/>
        <end position="541"/>
    </location>
</feature>
<feature type="signal peptide" evidence="2">
    <location>
        <begin position="1"/>
        <end position="18"/>
    </location>
</feature>